<dbReference type="InterPro" id="IPR052710">
    <property type="entry name" value="CAAX_protease"/>
</dbReference>
<evidence type="ECO:0000313" key="3">
    <source>
        <dbReference type="EMBL" id="MFC6904222.1"/>
    </source>
</evidence>
<feature type="transmembrane region" description="Helical" evidence="1">
    <location>
        <begin position="54"/>
        <end position="77"/>
    </location>
</feature>
<organism evidence="3 4">
    <name type="scientific">Halalkalicoccus tibetensis</name>
    <dbReference type="NCBI Taxonomy" id="175632"/>
    <lineage>
        <taxon>Archaea</taxon>
        <taxon>Methanobacteriati</taxon>
        <taxon>Methanobacteriota</taxon>
        <taxon>Stenosarchaea group</taxon>
        <taxon>Halobacteria</taxon>
        <taxon>Halobacteriales</taxon>
        <taxon>Halococcaceae</taxon>
        <taxon>Halalkalicoccus</taxon>
    </lineage>
</organism>
<dbReference type="Pfam" id="PF02517">
    <property type="entry name" value="Rce1-like"/>
    <property type="match status" value="1"/>
</dbReference>
<dbReference type="PANTHER" id="PTHR36435:SF1">
    <property type="entry name" value="CAAX AMINO TERMINAL PROTEASE FAMILY PROTEIN"/>
    <property type="match status" value="1"/>
</dbReference>
<dbReference type="AlphaFoldDB" id="A0ABD5V440"/>
<dbReference type="PANTHER" id="PTHR36435">
    <property type="entry name" value="SLR1288 PROTEIN"/>
    <property type="match status" value="1"/>
</dbReference>
<feature type="transmembrane region" description="Helical" evidence="1">
    <location>
        <begin position="197"/>
        <end position="215"/>
    </location>
</feature>
<evidence type="ECO:0000256" key="1">
    <source>
        <dbReference type="SAM" id="Phobius"/>
    </source>
</evidence>
<keyword evidence="4" id="KW-1185">Reference proteome</keyword>
<evidence type="ECO:0000313" key="4">
    <source>
        <dbReference type="Proteomes" id="UP001596312"/>
    </source>
</evidence>
<dbReference type="EMBL" id="JBHSXQ010000001">
    <property type="protein sequence ID" value="MFC6904222.1"/>
    <property type="molecule type" value="Genomic_DNA"/>
</dbReference>
<dbReference type="Proteomes" id="UP001596312">
    <property type="component" value="Unassembled WGS sequence"/>
</dbReference>
<feature type="transmembrane region" description="Helical" evidence="1">
    <location>
        <begin position="97"/>
        <end position="120"/>
    </location>
</feature>
<feature type="transmembrane region" description="Helical" evidence="1">
    <location>
        <begin position="140"/>
        <end position="160"/>
    </location>
</feature>
<gene>
    <name evidence="3" type="ORF">ACFQGH_03305</name>
</gene>
<evidence type="ECO:0000259" key="2">
    <source>
        <dbReference type="Pfam" id="PF02517"/>
    </source>
</evidence>
<dbReference type="GO" id="GO:0004175">
    <property type="term" value="F:endopeptidase activity"/>
    <property type="evidence" value="ECO:0007669"/>
    <property type="project" value="UniProtKB-ARBA"/>
</dbReference>
<feature type="transmembrane region" description="Helical" evidence="1">
    <location>
        <begin position="172"/>
        <end position="191"/>
    </location>
</feature>
<feature type="transmembrane region" description="Helical" evidence="1">
    <location>
        <begin position="222"/>
        <end position="243"/>
    </location>
</feature>
<dbReference type="RefSeq" id="WP_340602731.1">
    <property type="nucleotide sequence ID" value="NZ_JBBMXV010000001.1"/>
</dbReference>
<feature type="transmembrane region" description="Helical" evidence="1">
    <location>
        <begin position="12"/>
        <end position="42"/>
    </location>
</feature>
<comment type="caution">
    <text evidence="3">The sequence shown here is derived from an EMBL/GenBank/DDBJ whole genome shotgun (WGS) entry which is preliminary data.</text>
</comment>
<protein>
    <submittedName>
        <fullName evidence="3">Type II CAAX endopeptidase family protein</fullName>
    </submittedName>
</protein>
<sequence length="255" mass="26913">MDTRTTDTGPLAYAITLVTVLAIGFAGFAVGSIFTLVAAALLGAFGIDVFGRPVLQIVVGVVTLQGLGFGSVALFYLSTRDEGFDLLMLSMPDLRDLIWIAAGLVSLFVVLIGVSLVQMTFGIESAEHGLQELGTQNPEILLVLVPLSILLVGPGEELLFRGVIQQLLRNRFGVAVGIAIASVIFAVAHVGSLTGEGLLPTLVTYVLLSVVLGVSYEYSENLVVPSVIHGLFNAIQFLILYWGTTTGNVPALLLI</sequence>
<keyword evidence="1" id="KW-0812">Transmembrane</keyword>
<dbReference type="GO" id="GO:0080120">
    <property type="term" value="P:CAAX-box protein maturation"/>
    <property type="evidence" value="ECO:0007669"/>
    <property type="project" value="UniProtKB-ARBA"/>
</dbReference>
<accession>A0ABD5V440</accession>
<keyword evidence="1" id="KW-1133">Transmembrane helix</keyword>
<reference evidence="3 4" key="1">
    <citation type="journal article" date="2019" name="Int. J. Syst. Evol. Microbiol.">
        <title>The Global Catalogue of Microorganisms (GCM) 10K type strain sequencing project: providing services to taxonomists for standard genome sequencing and annotation.</title>
        <authorList>
            <consortium name="The Broad Institute Genomics Platform"/>
            <consortium name="The Broad Institute Genome Sequencing Center for Infectious Disease"/>
            <person name="Wu L."/>
            <person name="Ma J."/>
        </authorList>
    </citation>
    <scope>NUCLEOTIDE SEQUENCE [LARGE SCALE GENOMIC DNA]</scope>
    <source>
        <strain evidence="3 4">CGMCC 1.3240</strain>
    </source>
</reference>
<proteinExistence type="predicted"/>
<name>A0ABD5V440_9EURY</name>
<dbReference type="InterPro" id="IPR003675">
    <property type="entry name" value="Rce1/LyrA-like_dom"/>
</dbReference>
<keyword evidence="1" id="KW-0472">Membrane</keyword>
<feature type="domain" description="CAAX prenyl protease 2/Lysostaphin resistance protein A-like" evidence="2">
    <location>
        <begin position="141"/>
        <end position="235"/>
    </location>
</feature>